<gene>
    <name evidence="16" type="primary">timm10b</name>
</gene>
<keyword evidence="4" id="KW-0999">Mitochondrion inner membrane</keyword>
<evidence type="ECO:0000256" key="8">
    <source>
        <dbReference type="ARBA" id="ARBA00023128"/>
    </source>
</evidence>
<keyword evidence="7" id="KW-0811">Translocation</keyword>
<reference evidence="15" key="1">
    <citation type="journal article" date="2016" name="Nat. Commun.">
        <title>The channel catfish genome sequence provides insights into the evolution of scale formation in teleosts.</title>
        <authorList>
            <person name="Liu Z."/>
            <person name="Liu S."/>
            <person name="Yao J."/>
            <person name="Bao L."/>
            <person name="Zhang J."/>
            <person name="Li Y."/>
            <person name="Jiang C."/>
            <person name="Sun L."/>
            <person name="Wang R."/>
            <person name="Zhang Y."/>
            <person name="Zhou T."/>
            <person name="Zeng Q."/>
            <person name="Fu Q."/>
            <person name="Gao S."/>
            <person name="Li N."/>
            <person name="Koren S."/>
            <person name="Jiang Y."/>
            <person name="Zimin A."/>
            <person name="Xu P."/>
            <person name="Phillippy A.M."/>
            <person name="Geng X."/>
            <person name="Song L."/>
            <person name="Sun F."/>
            <person name="Li C."/>
            <person name="Wang X."/>
            <person name="Chen A."/>
            <person name="Jin Y."/>
            <person name="Yuan Z."/>
            <person name="Yang Y."/>
            <person name="Tan S."/>
            <person name="Peatman E."/>
            <person name="Lu J."/>
            <person name="Qin Z."/>
            <person name="Dunham R."/>
            <person name="Li Z."/>
            <person name="Sonstegard T."/>
            <person name="Feng J."/>
            <person name="Danzmann R.G."/>
            <person name="Schroeder S."/>
            <person name="Scheffler B."/>
            <person name="Duke M.V."/>
            <person name="Ballard L."/>
            <person name="Kucuktas H."/>
            <person name="Kaltenboeck L."/>
            <person name="Liu H."/>
            <person name="Armbruster J."/>
            <person name="Xie Y."/>
            <person name="Kirby M.L."/>
            <person name="Tian Y."/>
            <person name="Flanagan M.E."/>
            <person name="Mu W."/>
            <person name="Waldbieser G.C."/>
        </authorList>
    </citation>
    <scope>NUCLEOTIDE SEQUENCE [LARGE SCALE GENOMIC DNA]</scope>
    <source>
        <strain evidence="15">SDA103</strain>
    </source>
</reference>
<evidence type="ECO:0000256" key="9">
    <source>
        <dbReference type="ARBA" id="ARBA00023136"/>
    </source>
</evidence>
<dbReference type="GeneID" id="108277351"/>
<evidence type="ECO:0000259" key="14">
    <source>
        <dbReference type="Pfam" id="PF02953"/>
    </source>
</evidence>
<dbReference type="AlphaFoldDB" id="A0A2D0SSL4"/>
<evidence type="ECO:0000313" key="15">
    <source>
        <dbReference type="Proteomes" id="UP000221080"/>
    </source>
</evidence>
<evidence type="ECO:0000256" key="11">
    <source>
        <dbReference type="ARBA" id="ARBA00039820"/>
    </source>
</evidence>
<feature type="region of interest" description="Disordered" evidence="13">
    <location>
        <begin position="166"/>
        <end position="188"/>
    </location>
</feature>
<dbReference type="Pfam" id="PF02953">
    <property type="entry name" value="zf-Tim10_DDP"/>
    <property type="match status" value="1"/>
</dbReference>
<name>A0A2D0SSL4_ICTPU</name>
<dbReference type="RefSeq" id="XP_017345491.1">
    <property type="nucleotide sequence ID" value="XM_017490002.3"/>
</dbReference>
<sequence>MVMDPDGQLRNLRDFLLVYNRMTEICFQRCTNNFNYRNLTMDEEHCVDSCAGKLIRSNHRLMGTYVKLMPAMVQRRMEEMESKAAEVAKATEAVGPVEPLVGGLNSSDAPSTLITSTLATPSPGVPTPTYAAEQAEMAATHGIIQSVPSPSTNEASVSPVTFPVVTESAHTHSAESPVLVPSHPSKHP</sequence>
<dbReference type="STRING" id="7998.ENSIPUP00000018055"/>
<keyword evidence="3" id="KW-0479">Metal-binding</keyword>
<dbReference type="OrthoDB" id="1551503at2759"/>
<dbReference type="InterPro" id="IPR035427">
    <property type="entry name" value="Tim10-like_dom_sf"/>
</dbReference>
<keyword evidence="5" id="KW-0862">Zinc</keyword>
<proteinExistence type="predicted"/>
<dbReference type="Gene3D" id="1.10.287.810">
    <property type="entry name" value="Mitochondrial import inner membrane translocase subunit tim13 like domains"/>
    <property type="match status" value="1"/>
</dbReference>
<keyword evidence="10" id="KW-1015">Disulfide bond</keyword>
<dbReference type="GO" id="GO:0005743">
    <property type="term" value="C:mitochondrial inner membrane"/>
    <property type="evidence" value="ECO:0007669"/>
    <property type="project" value="UniProtKB-SubCell"/>
</dbReference>
<evidence type="ECO:0000256" key="12">
    <source>
        <dbReference type="ARBA" id="ARBA00042115"/>
    </source>
</evidence>
<evidence type="ECO:0000256" key="3">
    <source>
        <dbReference type="ARBA" id="ARBA00022723"/>
    </source>
</evidence>
<evidence type="ECO:0000256" key="4">
    <source>
        <dbReference type="ARBA" id="ARBA00022792"/>
    </source>
</evidence>
<dbReference type="InterPro" id="IPR004217">
    <property type="entry name" value="Tim10-like"/>
</dbReference>
<keyword evidence="9" id="KW-0472">Membrane</keyword>
<keyword evidence="15" id="KW-1185">Reference proteome</keyword>
<keyword evidence="6" id="KW-0653">Protein transport</keyword>
<dbReference type="GO" id="GO:0046872">
    <property type="term" value="F:metal ion binding"/>
    <property type="evidence" value="ECO:0007669"/>
    <property type="project" value="UniProtKB-KW"/>
</dbReference>
<comment type="subcellular location">
    <subcellularLocation>
        <location evidence="1">Mitochondrion inner membrane</location>
        <topology evidence="1">Peripheral membrane protein</topology>
    </subcellularLocation>
</comment>
<keyword evidence="2" id="KW-0813">Transport</keyword>
<evidence type="ECO:0000256" key="13">
    <source>
        <dbReference type="SAM" id="MobiDB-lite"/>
    </source>
</evidence>
<dbReference type="InterPro" id="IPR050673">
    <property type="entry name" value="Mito_inner_translocase_sub"/>
</dbReference>
<feature type="domain" description="Tim10-like" evidence="14">
    <location>
        <begin position="9"/>
        <end position="65"/>
    </location>
</feature>
<organism evidence="15 16">
    <name type="scientific">Ictalurus punctatus</name>
    <name type="common">Channel catfish</name>
    <name type="synonym">Silurus punctatus</name>
    <dbReference type="NCBI Taxonomy" id="7998"/>
    <lineage>
        <taxon>Eukaryota</taxon>
        <taxon>Metazoa</taxon>
        <taxon>Chordata</taxon>
        <taxon>Craniata</taxon>
        <taxon>Vertebrata</taxon>
        <taxon>Euteleostomi</taxon>
        <taxon>Actinopterygii</taxon>
        <taxon>Neopterygii</taxon>
        <taxon>Teleostei</taxon>
        <taxon>Ostariophysi</taxon>
        <taxon>Siluriformes</taxon>
        <taxon>Ictaluridae</taxon>
        <taxon>Ictalurus</taxon>
    </lineage>
</organism>
<evidence type="ECO:0000256" key="1">
    <source>
        <dbReference type="ARBA" id="ARBA00004637"/>
    </source>
</evidence>
<dbReference type="PANTHER" id="PTHR13172">
    <property type="entry name" value="MITOCHONDRIAL IMPORT INNER MEMBRANE TRANSLOCASE SUBUNIT TIM9B"/>
    <property type="match status" value="1"/>
</dbReference>
<reference evidence="16" key="2">
    <citation type="submission" date="2025-08" db="UniProtKB">
        <authorList>
            <consortium name="RefSeq"/>
        </authorList>
    </citation>
    <scope>IDENTIFICATION</scope>
    <source>
        <tissue evidence="16">Blood</tissue>
    </source>
</reference>
<dbReference type="SUPFAM" id="SSF144122">
    <property type="entry name" value="Tim10-like"/>
    <property type="match status" value="1"/>
</dbReference>
<dbReference type="GO" id="GO:0015031">
    <property type="term" value="P:protein transport"/>
    <property type="evidence" value="ECO:0007669"/>
    <property type="project" value="UniProtKB-KW"/>
</dbReference>
<evidence type="ECO:0000256" key="2">
    <source>
        <dbReference type="ARBA" id="ARBA00022448"/>
    </source>
</evidence>
<dbReference type="FunFam" id="1.10.287.810:FF:000006">
    <property type="entry name" value="mitochondrial import inner membrane translocase subunit Tim10 B"/>
    <property type="match status" value="1"/>
</dbReference>
<protein>
    <recommendedName>
        <fullName evidence="11">Mitochondrial import inner membrane translocase subunit Tim10 B</fullName>
    </recommendedName>
    <alternativeName>
        <fullName evidence="12">Mitochondrial import inner membrane translocase subunit Tim9 B</fullName>
    </alternativeName>
</protein>
<evidence type="ECO:0000256" key="7">
    <source>
        <dbReference type="ARBA" id="ARBA00023010"/>
    </source>
</evidence>
<dbReference type="KEGG" id="ipu:108277351"/>
<evidence type="ECO:0000256" key="10">
    <source>
        <dbReference type="ARBA" id="ARBA00023157"/>
    </source>
</evidence>
<accession>A0A2D0SSL4</accession>
<dbReference type="OMA" id="MDEEHCA"/>
<keyword evidence="8" id="KW-0496">Mitochondrion</keyword>
<dbReference type="Proteomes" id="UP000221080">
    <property type="component" value="Chromosome 16"/>
</dbReference>
<dbReference type="CTD" id="26515"/>
<evidence type="ECO:0000256" key="6">
    <source>
        <dbReference type="ARBA" id="ARBA00022927"/>
    </source>
</evidence>
<evidence type="ECO:0000313" key="16">
    <source>
        <dbReference type="RefSeq" id="XP_017345491.1"/>
    </source>
</evidence>
<evidence type="ECO:0000256" key="5">
    <source>
        <dbReference type="ARBA" id="ARBA00022833"/>
    </source>
</evidence>